<proteinExistence type="predicted"/>
<feature type="compositionally biased region" description="Polar residues" evidence="1">
    <location>
        <begin position="429"/>
        <end position="441"/>
    </location>
</feature>
<gene>
    <name evidence="2" type="ORF">BW897_27480</name>
</gene>
<reference evidence="2 3" key="1">
    <citation type="submission" date="2017-01" db="EMBL/GenBank/DDBJ databases">
        <title>Bacillus cereus isolates.</title>
        <authorList>
            <person name="Beno S.M."/>
        </authorList>
    </citation>
    <scope>NUCLEOTIDE SEQUENCE [LARGE SCALE GENOMIC DNA]</scope>
    <source>
        <strain evidence="2 3">FSL H8-0485</strain>
    </source>
</reference>
<dbReference type="PANTHER" id="PTHR37804">
    <property type="entry name" value="CDAA REGULATORY PROTEIN CDAR"/>
    <property type="match status" value="1"/>
</dbReference>
<evidence type="ECO:0008006" key="4">
    <source>
        <dbReference type="Google" id="ProtNLM"/>
    </source>
</evidence>
<dbReference type="RefSeq" id="WP_078205513.1">
    <property type="nucleotide sequence ID" value="NZ_MUAJ01000045.1"/>
</dbReference>
<comment type="caution">
    <text evidence="2">The sequence shown here is derived from an EMBL/GenBank/DDBJ whole genome shotgun (WGS) entry which is preliminary data.</text>
</comment>
<feature type="region of interest" description="Disordered" evidence="1">
    <location>
        <begin position="409"/>
        <end position="503"/>
    </location>
</feature>
<dbReference type="InterPro" id="IPR012505">
    <property type="entry name" value="YbbR"/>
</dbReference>
<evidence type="ECO:0000313" key="2">
    <source>
        <dbReference type="EMBL" id="OOR09507.1"/>
    </source>
</evidence>
<dbReference type="InterPro" id="IPR053154">
    <property type="entry name" value="c-di-AMP_regulator"/>
</dbReference>
<accession>A0A1S9THZ0</accession>
<dbReference type="Pfam" id="PF07949">
    <property type="entry name" value="YbbR"/>
    <property type="match status" value="4"/>
</dbReference>
<dbReference type="EMBL" id="MUAJ01000045">
    <property type="protein sequence ID" value="OOR09507.1"/>
    <property type="molecule type" value="Genomic_DNA"/>
</dbReference>
<dbReference type="PANTHER" id="PTHR37804:SF1">
    <property type="entry name" value="CDAA REGULATORY PROTEIN CDAR"/>
    <property type="match status" value="1"/>
</dbReference>
<feature type="compositionally biased region" description="Polar residues" evidence="1">
    <location>
        <begin position="481"/>
        <end position="490"/>
    </location>
</feature>
<name>A0A1S9THZ0_BACCE</name>
<dbReference type="Gene3D" id="2.170.120.30">
    <property type="match status" value="2"/>
</dbReference>
<feature type="compositionally biased region" description="Basic and acidic residues" evidence="1">
    <location>
        <begin position="417"/>
        <end position="426"/>
    </location>
</feature>
<sequence length="503" mass="54538">MDKLMENHWFLKGISLLLACMLFMSATLTEKNTTANILPFVNDAKETLTNHAINLKYDEEKYIVSGIPSEGVKVKLEGPKAAVAATKNKRQFDIPVDLEGQPKGTYEVSLKANGLPDDVKGTVQPATIKVTLHEKAKKYVHVDLKLSNEDQMPAGATIEKSSIKPDTVEVVGTKEEIESISSAKAYIDLKGVNKTVTKTADVTLYNKEGKRLNVKTSPSKISVTVNVATQATANNVEKTVPLTYSKKGNLPEGLAVTNISVEPKEVTIAGPKDILNNIQSIEGVEVDLSQLTDSTTFDASVLLPKGVTSAKPNQVKVSIGVQKVKQTKSKTIDGIPIQKSGIPNDVTAQLLSPQDGKISVDISGEASIVDKITVAQITAAINLQNVSPGTKDVSIQVSGPGNISIEAKQKSAKVTIVKKEKPDKEVQGNIEQPDSKNNQENQTEKPKNPEPDPEKDQEKDKEKEKEKDKDKEKDKEKENGQEPSQEPTVDNQKEHEKGANNNG</sequence>
<evidence type="ECO:0000256" key="1">
    <source>
        <dbReference type="SAM" id="MobiDB-lite"/>
    </source>
</evidence>
<dbReference type="Proteomes" id="UP000190906">
    <property type="component" value="Unassembled WGS sequence"/>
</dbReference>
<protein>
    <recommendedName>
        <fullName evidence="4">YbbR-like domain-containing protein</fullName>
    </recommendedName>
</protein>
<feature type="compositionally biased region" description="Basic and acidic residues" evidence="1">
    <location>
        <begin position="491"/>
        <end position="503"/>
    </location>
</feature>
<dbReference type="AlphaFoldDB" id="A0A1S9THZ0"/>
<evidence type="ECO:0000313" key="3">
    <source>
        <dbReference type="Proteomes" id="UP000190906"/>
    </source>
</evidence>
<dbReference type="Gene3D" id="2.170.120.40">
    <property type="entry name" value="YbbR-like domain"/>
    <property type="match status" value="2"/>
</dbReference>
<organism evidence="2 3">
    <name type="scientific">Bacillus cereus</name>
    <dbReference type="NCBI Taxonomy" id="1396"/>
    <lineage>
        <taxon>Bacteria</taxon>
        <taxon>Bacillati</taxon>
        <taxon>Bacillota</taxon>
        <taxon>Bacilli</taxon>
        <taxon>Bacillales</taxon>
        <taxon>Bacillaceae</taxon>
        <taxon>Bacillus</taxon>
        <taxon>Bacillus cereus group</taxon>
    </lineage>
</organism>
<feature type="compositionally biased region" description="Basic and acidic residues" evidence="1">
    <location>
        <begin position="442"/>
        <end position="480"/>
    </location>
</feature>